<dbReference type="Proteomes" id="UP000282311">
    <property type="component" value="Unassembled WGS sequence"/>
</dbReference>
<comment type="similarity">
    <text evidence="2">Belongs to the bacterial solute-binding protein 1 family.</text>
</comment>
<dbReference type="SUPFAM" id="SSF53850">
    <property type="entry name" value="Periplasmic binding protein-like II"/>
    <property type="match status" value="1"/>
</dbReference>
<dbReference type="InterPro" id="IPR006059">
    <property type="entry name" value="SBP"/>
</dbReference>
<accession>A0A3B0CJB5</accession>
<proteinExistence type="inferred from homology"/>
<evidence type="ECO:0000256" key="4">
    <source>
        <dbReference type="ARBA" id="ARBA00022729"/>
    </source>
</evidence>
<sequence>MSGSAGRRNINRNVCLFEGGDALNRTYRLYALMLVMMTTAGLLAGCAGSKVQPGTGGEAAAPAPSDEPVELAFWLHVGSISDNESFMKVFGDKIKEKFPNVTPKFIAPGKGVSLKSLVETQEPIDIFYDAYGQLHQYLLEYGLQYDISELMKKYKYDSSKLEPTSVAAMREVAKGGMYGLPVSVDSVNILYNKGLFDRFGVPYPTDNMTWEDMYDLTKKMARVEGGVRYMGLGMSPMHVTIADQLGPEFVDKTKNQAMFSSDTFKKMFQTLTQFYTITNNKPDSTSWNYSSQQLEMFKKQQIAMLLSVSATGTRIIADKEPGLEWDVAAYPHYKEKKNVGPQLNPGYFLIPVMSKHKDMAFQVTAYVTSEEFQKHMARKGYSPILKDAAVWAEYGKDLPFMKGKNIKAMIPDNPAPIVPATPYHAIAKAELETIMKDILLNGKDMNTTLREADERANQKIAEKMAQKK</sequence>
<evidence type="ECO:0000256" key="2">
    <source>
        <dbReference type="ARBA" id="ARBA00008520"/>
    </source>
</evidence>
<comment type="caution">
    <text evidence="5">The sequence shown here is derived from an EMBL/GenBank/DDBJ whole genome shotgun (WGS) entry which is preliminary data.</text>
</comment>
<dbReference type="PANTHER" id="PTHR43649">
    <property type="entry name" value="ARABINOSE-BINDING PROTEIN-RELATED"/>
    <property type="match status" value="1"/>
</dbReference>
<protein>
    <submittedName>
        <fullName evidence="5">Extracellular solute-binding protein</fullName>
    </submittedName>
</protein>
<name>A0A3B0CJB5_9BACL</name>
<evidence type="ECO:0000256" key="3">
    <source>
        <dbReference type="ARBA" id="ARBA00022448"/>
    </source>
</evidence>
<gene>
    <name evidence="5" type="ORF">D7M11_07335</name>
</gene>
<evidence type="ECO:0000313" key="5">
    <source>
        <dbReference type="EMBL" id="RKN85493.1"/>
    </source>
</evidence>
<dbReference type="InterPro" id="IPR050490">
    <property type="entry name" value="Bact_solute-bd_prot1"/>
</dbReference>
<dbReference type="AlphaFoldDB" id="A0A3B0CJB5"/>
<dbReference type="GO" id="GO:0030313">
    <property type="term" value="C:cell envelope"/>
    <property type="evidence" value="ECO:0007669"/>
    <property type="project" value="UniProtKB-SubCell"/>
</dbReference>
<evidence type="ECO:0000256" key="1">
    <source>
        <dbReference type="ARBA" id="ARBA00004196"/>
    </source>
</evidence>
<dbReference type="EMBL" id="RBAH01000004">
    <property type="protein sequence ID" value="RKN85493.1"/>
    <property type="molecule type" value="Genomic_DNA"/>
</dbReference>
<evidence type="ECO:0000313" key="6">
    <source>
        <dbReference type="Proteomes" id="UP000282311"/>
    </source>
</evidence>
<dbReference type="Pfam" id="PF01547">
    <property type="entry name" value="SBP_bac_1"/>
    <property type="match status" value="1"/>
</dbReference>
<keyword evidence="6" id="KW-1185">Reference proteome</keyword>
<comment type="subcellular location">
    <subcellularLocation>
        <location evidence="1">Cell envelope</location>
    </subcellularLocation>
</comment>
<reference evidence="5 6" key="1">
    <citation type="journal article" date="2007" name="Int. J. Syst. Evol. Microbiol.">
        <title>Paenibacillus ginsengarvi sp. nov., isolated from soil from ginseng cultivation.</title>
        <authorList>
            <person name="Yoon M.H."/>
            <person name="Ten L.N."/>
            <person name="Im W.T."/>
        </authorList>
    </citation>
    <scope>NUCLEOTIDE SEQUENCE [LARGE SCALE GENOMIC DNA]</scope>
    <source>
        <strain evidence="5 6">KCTC 13059</strain>
    </source>
</reference>
<organism evidence="5 6">
    <name type="scientific">Paenibacillus ginsengarvi</name>
    <dbReference type="NCBI Taxonomy" id="400777"/>
    <lineage>
        <taxon>Bacteria</taxon>
        <taxon>Bacillati</taxon>
        <taxon>Bacillota</taxon>
        <taxon>Bacilli</taxon>
        <taxon>Bacillales</taxon>
        <taxon>Paenibacillaceae</taxon>
        <taxon>Paenibacillus</taxon>
    </lineage>
</organism>
<keyword evidence="3" id="KW-0813">Transport</keyword>
<dbReference type="PANTHER" id="PTHR43649:SF31">
    <property type="entry name" value="SN-GLYCEROL-3-PHOSPHATE-BINDING PERIPLASMIC PROTEIN UGPB"/>
    <property type="match status" value="1"/>
</dbReference>
<keyword evidence="4" id="KW-0732">Signal</keyword>
<dbReference type="Gene3D" id="3.40.190.10">
    <property type="entry name" value="Periplasmic binding protein-like II"/>
    <property type="match status" value="1"/>
</dbReference>